<dbReference type="Proteomes" id="UP000053405">
    <property type="component" value="Unassembled WGS sequence"/>
</dbReference>
<dbReference type="Gene3D" id="1.20.1720.10">
    <property type="entry name" value="Multidrug resistance protein D"/>
    <property type="match status" value="1"/>
</dbReference>
<feature type="transmembrane region" description="Helical" evidence="7">
    <location>
        <begin position="488"/>
        <end position="508"/>
    </location>
</feature>
<keyword evidence="2" id="KW-0813">Transport</keyword>
<keyword evidence="4 7" id="KW-0812">Transmembrane</keyword>
<feature type="transmembrane region" description="Helical" evidence="7">
    <location>
        <begin position="163"/>
        <end position="182"/>
    </location>
</feature>
<keyword evidence="5 7" id="KW-1133">Transmembrane helix</keyword>
<feature type="transmembrane region" description="Helical" evidence="7">
    <location>
        <begin position="428"/>
        <end position="445"/>
    </location>
</feature>
<keyword evidence="6 7" id="KW-0472">Membrane</keyword>
<dbReference type="InterPro" id="IPR011701">
    <property type="entry name" value="MFS"/>
</dbReference>
<dbReference type="AlphaFoldDB" id="L7LDN6"/>
<evidence type="ECO:0000256" key="2">
    <source>
        <dbReference type="ARBA" id="ARBA00022448"/>
    </source>
</evidence>
<dbReference type="CDD" id="cd17321">
    <property type="entry name" value="MFS_MMR_MDR_like"/>
    <property type="match status" value="1"/>
</dbReference>
<dbReference type="PANTHER" id="PTHR42718:SF47">
    <property type="entry name" value="METHYL VIOLOGEN RESISTANCE PROTEIN SMVA"/>
    <property type="match status" value="1"/>
</dbReference>
<evidence type="ECO:0000256" key="4">
    <source>
        <dbReference type="ARBA" id="ARBA00022692"/>
    </source>
</evidence>
<feature type="transmembrane region" description="Helical" evidence="7">
    <location>
        <begin position="75"/>
        <end position="96"/>
    </location>
</feature>
<feature type="transmembrane region" description="Helical" evidence="7">
    <location>
        <begin position="283"/>
        <end position="304"/>
    </location>
</feature>
<gene>
    <name evidence="9" type="ORF">GOHSU_31_00190</name>
</gene>
<feature type="transmembrane region" description="Helical" evidence="7">
    <location>
        <begin position="357"/>
        <end position="375"/>
    </location>
</feature>
<dbReference type="eggNOG" id="COG0477">
    <property type="taxonomic scope" value="Bacteria"/>
</dbReference>
<feature type="domain" description="Major facilitator superfamily (MFS) profile" evidence="8">
    <location>
        <begin position="38"/>
        <end position="512"/>
    </location>
</feature>
<dbReference type="Gene3D" id="1.20.1250.20">
    <property type="entry name" value="MFS general substrate transporter like domains"/>
    <property type="match status" value="1"/>
</dbReference>
<name>L7LDN6_9ACTN</name>
<evidence type="ECO:0000256" key="7">
    <source>
        <dbReference type="SAM" id="Phobius"/>
    </source>
</evidence>
<protein>
    <submittedName>
        <fullName evidence="9">Putative drug resistance transporter</fullName>
    </submittedName>
</protein>
<feature type="transmembrane region" description="Helical" evidence="7">
    <location>
        <begin position="324"/>
        <end position="345"/>
    </location>
</feature>
<dbReference type="EMBL" id="BANT01000031">
    <property type="protein sequence ID" value="GAC58158.1"/>
    <property type="molecule type" value="Genomic_DNA"/>
</dbReference>
<feature type="transmembrane region" description="Helical" evidence="7">
    <location>
        <begin position="188"/>
        <end position="212"/>
    </location>
</feature>
<proteinExistence type="predicted"/>
<feature type="transmembrane region" description="Helical" evidence="7">
    <location>
        <begin position="129"/>
        <end position="151"/>
    </location>
</feature>
<evidence type="ECO:0000259" key="8">
    <source>
        <dbReference type="PROSITE" id="PS50850"/>
    </source>
</evidence>
<feature type="transmembrane region" description="Helical" evidence="7">
    <location>
        <begin position="224"/>
        <end position="243"/>
    </location>
</feature>
<evidence type="ECO:0000313" key="9">
    <source>
        <dbReference type="EMBL" id="GAC58158.1"/>
    </source>
</evidence>
<organism evidence="9 10">
    <name type="scientific">Gordonia hirsuta DSM 44140 = NBRC 16056</name>
    <dbReference type="NCBI Taxonomy" id="1121927"/>
    <lineage>
        <taxon>Bacteria</taxon>
        <taxon>Bacillati</taxon>
        <taxon>Actinomycetota</taxon>
        <taxon>Actinomycetes</taxon>
        <taxon>Mycobacteriales</taxon>
        <taxon>Gordoniaceae</taxon>
        <taxon>Gordonia</taxon>
    </lineage>
</organism>
<evidence type="ECO:0000256" key="5">
    <source>
        <dbReference type="ARBA" id="ARBA00022989"/>
    </source>
</evidence>
<reference evidence="9 10" key="1">
    <citation type="submission" date="2012-12" db="EMBL/GenBank/DDBJ databases">
        <title>Whole genome shotgun sequence of Gordonia hirsuta NBRC 16056.</title>
        <authorList>
            <person name="Isaki-Nakamura S."/>
            <person name="Hosoyama A."/>
            <person name="Tsuchikane K."/>
            <person name="Katsumata H."/>
            <person name="Baba S."/>
            <person name="Yamazaki S."/>
            <person name="Fujita N."/>
        </authorList>
    </citation>
    <scope>NUCLEOTIDE SEQUENCE [LARGE SCALE GENOMIC DNA]</scope>
    <source>
        <strain evidence="9 10">NBRC 16056</strain>
    </source>
</reference>
<keyword evidence="10" id="KW-1185">Reference proteome</keyword>
<evidence type="ECO:0000256" key="6">
    <source>
        <dbReference type="ARBA" id="ARBA00023136"/>
    </source>
</evidence>
<evidence type="ECO:0000256" key="1">
    <source>
        <dbReference type="ARBA" id="ARBA00004651"/>
    </source>
</evidence>
<dbReference type="PROSITE" id="PS50850">
    <property type="entry name" value="MFS"/>
    <property type="match status" value="1"/>
</dbReference>
<evidence type="ECO:0000313" key="10">
    <source>
        <dbReference type="Proteomes" id="UP000053405"/>
    </source>
</evidence>
<dbReference type="GO" id="GO:0005886">
    <property type="term" value="C:plasma membrane"/>
    <property type="evidence" value="ECO:0007669"/>
    <property type="project" value="UniProtKB-SubCell"/>
</dbReference>
<dbReference type="Pfam" id="PF07690">
    <property type="entry name" value="MFS_1"/>
    <property type="match status" value="1"/>
</dbReference>
<dbReference type="STRING" id="1121927.GOHSU_31_00190"/>
<keyword evidence="3" id="KW-1003">Cell membrane</keyword>
<dbReference type="InterPro" id="IPR020846">
    <property type="entry name" value="MFS_dom"/>
</dbReference>
<dbReference type="SUPFAM" id="SSF103473">
    <property type="entry name" value="MFS general substrate transporter"/>
    <property type="match status" value="1"/>
</dbReference>
<evidence type="ECO:0000256" key="3">
    <source>
        <dbReference type="ARBA" id="ARBA00022475"/>
    </source>
</evidence>
<comment type="caution">
    <text evidence="9">The sequence shown here is derived from an EMBL/GenBank/DDBJ whole genome shotgun (WGS) entry which is preliminary data.</text>
</comment>
<feature type="transmembrane region" description="Helical" evidence="7">
    <location>
        <begin position="103"/>
        <end position="123"/>
    </location>
</feature>
<feature type="transmembrane region" description="Helical" evidence="7">
    <location>
        <begin position="36"/>
        <end position="60"/>
    </location>
</feature>
<dbReference type="InterPro" id="IPR036259">
    <property type="entry name" value="MFS_trans_sf"/>
</dbReference>
<feature type="transmembrane region" description="Helical" evidence="7">
    <location>
        <begin position="381"/>
        <end position="407"/>
    </location>
</feature>
<dbReference type="PANTHER" id="PTHR42718">
    <property type="entry name" value="MAJOR FACILITATOR SUPERFAMILY MULTIDRUG TRANSPORTER MFSC"/>
    <property type="match status" value="1"/>
</dbReference>
<feature type="transmembrane region" description="Helical" evidence="7">
    <location>
        <begin position="255"/>
        <end position="271"/>
    </location>
</feature>
<accession>L7LDN6</accession>
<comment type="subcellular location">
    <subcellularLocation>
        <location evidence="1">Cell membrane</location>
        <topology evidence="1">Multi-pass membrane protein</topology>
    </subcellularLocation>
</comment>
<dbReference type="GO" id="GO:0022857">
    <property type="term" value="F:transmembrane transporter activity"/>
    <property type="evidence" value="ECO:0007669"/>
    <property type="project" value="InterPro"/>
</dbReference>
<sequence>MATVPVLRLSAEVEQLRTIFAVTHPTVPPPASRRTWLGLVVLTLPVILVSMDFSVLYLAMPTIARALHPSATQELWILDVYGFLIAGLLITMGNLGDRIGRRAILLTGAGVFGLASVTAAFAPSAGLLIAARALMGVGGATLMPASLSLIANMFPRDAERARAIGIWTAGFAGGAALGPVIGGLLLHHFWWGVVFLINVPVLALLFVAAPFVLPEFRVRAAHPFDLLGVALSLLGLLPLVYAVKDAAAEGISVRSTLLAGFGAVLLAAFLMQQRRARAPLVNLRLFASATFSACIAIALVGMMAQGGMAYLTNVFLQSVQRYDVLSAALAGLPMAVTIAAFSIGASRIAARIGVRRALAYSLLLAAAGNLGILSLDVTSDLWIFLVLTAVTGIGYGIQFALVTDVVIGSVPPEHSGAASGISETSFELGTAMGLALLGSLATAVFRSRGDGRFADSLGETLDRAGDLGPAGEQLALAAREAFVTGMHAAAAVGGVALILLSAVVAYVMRDRV</sequence>